<evidence type="ECO:0000313" key="9">
    <source>
        <dbReference type="EMBL" id="GER25140.1"/>
    </source>
</evidence>
<comment type="caution">
    <text evidence="9">The sequence shown here is derived from an EMBL/GenBank/DDBJ whole genome shotgun (WGS) entry which is preliminary data.</text>
</comment>
<evidence type="ECO:0000256" key="1">
    <source>
        <dbReference type="ARBA" id="ARBA00003292"/>
    </source>
</evidence>
<dbReference type="Pfam" id="PF04511">
    <property type="entry name" value="DER1"/>
    <property type="match status" value="1"/>
</dbReference>
<dbReference type="AlphaFoldDB" id="A0A5A7NXE7"/>
<comment type="function">
    <text evidence="8">May be involved in the degradation of misfolded endoplasmic reticulum (ER) luminal proteins.</text>
</comment>
<feature type="transmembrane region" description="Helical" evidence="8">
    <location>
        <begin position="17"/>
        <end position="34"/>
    </location>
</feature>
<comment type="subcellular location">
    <subcellularLocation>
        <location evidence="2 8">Endoplasmic reticulum membrane</location>
        <topology evidence="2 8">Multi-pass membrane protein</topology>
    </subcellularLocation>
</comment>
<dbReference type="GO" id="GO:0006950">
    <property type="term" value="P:response to stress"/>
    <property type="evidence" value="ECO:0007669"/>
    <property type="project" value="UniProtKB-ARBA"/>
</dbReference>
<evidence type="ECO:0000256" key="5">
    <source>
        <dbReference type="ARBA" id="ARBA00022824"/>
    </source>
</evidence>
<dbReference type="EMBL" id="BKCP01000002">
    <property type="protein sequence ID" value="GER25140.1"/>
    <property type="molecule type" value="Genomic_DNA"/>
</dbReference>
<keyword evidence="5 8" id="KW-0256">Endoplasmic reticulum</keyword>
<feature type="transmembrane region" description="Helical" evidence="8">
    <location>
        <begin position="173"/>
        <end position="192"/>
    </location>
</feature>
<feature type="transmembrane region" description="Helical" evidence="8">
    <location>
        <begin position="96"/>
        <end position="129"/>
    </location>
</feature>
<feature type="transmembrane region" description="Helical" evidence="8">
    <location>
        <begin position="141"/>
        <end position="161"/>
    </location>
</feature>
<evidence type="ECO:0000313" key="10">
    <source>
        <dbReference type="Proteomes" id="UP000325081"/>
    </source>
</evidence>
<evidence type="ECO:0000256" key="6">
    <source>
        <dbReference type="ARBA" id="ARBA00022989"/>
    </source>
</evidence>
<dbReference type="Proteomes" id="UP000325081">
    <property type="component" value="Unassembled WGS sequence"/>
</dbReference>
<reference evidence="10" key="1">
    <citation type="journal article" date="2019" name="Curr. Biol.">
        <title>Genome Sequence of Striga asiatica Provides Insight into the Evolution of Plant Parasitism.</title>
        <authorList>
            <person name="Yoshida S."/>
            <person name="Kim S."/>
            <person name="Wafula E.K."/>
            <person name="Tanskanen J."/>
            <person name="Kim Y.M."/>
            <person name="Honaas L."/>
            <person name="Yang Z."/>
            <person name="Spallek T."/>
            <person name="Conn C.E."/>
            <person name="Ichihashi Y."/>
            <person name="Cheong K."/>
            <person name="Cui S."/>
            <person name="Der J.P."/>
            <person name="Gundlach H."/>
            <person name="Jiao Y."/>
            <person name="Hori C."/>
            <person name="Ishida J.K."/>
            <person name="Kasahara H."/>
            <person name="Kiba T."/>
            <person name="Kim M.S."/>
            <person name="Koo N."/>
            <person name="Laohavisit A."/>
            <person name="Lee Y.H."/>
            <person name="Lumba S."/>
            <person name="McCourt P."/>
            <person name="Mortimer J.C."/>
            <person name="Mutuku J.M."/>
            <person name="Nomura T."/>
            <person name="Sasaki-Sekimoto Y."/>
            <person name="Seto Y."/>
            <person name="Wang Y."/>
            <person name="Wakatake T."/>
            <person name="Sakakibara H."/>
            <person name="Demura T."/>
            <person name="Yamaguchi S."/>
            <person name="Yoneyama K."/>
            <person name="Manabe R.I."/>
            <person name="Nelson D.C."/>
            <person name="Schulman A.H."/>
            <person name="Timko M.P."/>
            <person name="dePamphilis C.W."/>
            <person name="Choi D."/>
            <person name="Shirasu K."/>
        </authorList>
    </citation>
    <scope>NUCLEOTIDE SEQUENCE [LARGE SCALE GENOMIC DNA]</scope>
    <source>
        <strain evidence="10">cv. UVA1</strain>
    </source>
</reference>
<dbReference type="InterPro" id="IPR035952">
    <property type="entry name" value="Rhomboid-like_sf"/>
</dbReference>
<evidence type="ECO:0000256" key="3">
    <source>
        <dbReference type="ARBA" id="ARBA00008917"/>
    </source>
</evidence>
<feature type="transmembrane region" description="Helical" evidence="8">
    <location>
        <begin position="55"/>
        <end position="76"/>
    </location>
</feature>
<dbReference type="GO" id="GO:0005789">
    <property type="term" value="C:endoplasmic reticulum membrane"/>
    <property type="evidence" value="ECO:0007669"/>
    <property type="project" value="UniProtKB-SubCell"/>
</dbReference>
<evidence type="ECO:0000256" key="4">
    <source>
        <dbReference type="ARBA" id="ARBA00022692"/>
    </source>
</evidence>
<evidence type="ECO:0000256" key="7">
    <source>
        <dbReference type="ARBA" id="ARBA00023136"/>
    </source>
</evidence>
<comment type="similarity">
    <text evidence="3 8">Belongs to the derlin family.</text>
</comment>
<dbReference type="SUPFAM" id="SSF144091">
    <property type="entry name" value="Rhomboid-like"/>
    <property type="match status" value="1"/>
</dbReference>
<dbReference type="PANTHER" id="PTHR11009">
    <property type="entry name" value="DER1-LIKE PROTEIN, DERLIN"/>
    <property type="match status" value="1"/>
</dbReference>
<dbReference type="InterPro" id="IPR007599">
    <property type="entry name" value="DER1"/>
</dbReference>
<name>A0A5A7NXE7_STRAF</name>
<evidence type="ECO:0000256" key="8">
    <source>
        <dbReference type="RuleBase" id="RU363059"/>
    </source>
</evidence>
<keyword evidence="7 8" id="KW-0472">Membrane</keyword>
<sequence>MSSPSEYYKSLPPITKAYGTTCFLFTVAFHIGLLNPYHIAHIPALSIWRLQVWRLITNFFFLGAFSFNFAIRLLMIARYGVQLENGPFARRTSDFIWMMLFGGLSLLVLSFIPFLWSAFLGVSLIFMLVYVWSREFPNATVSFYGLVSFRAFYLPWTMLFLDVIFGSPILPDLLGIVVGHLYYFLTVLHPLSGGRNILWTPKFINKLVARWRIGAPEYNAPPQADRTSGVFRGRSYRVGG</sequence>
<gene>
    <name evidence="9" type="ORF">STAS_00702</name>
</gene>
<keyword evidence="6 8" id="KW-1133">Transmembrane helix</keyword>
<proteinExistence type="inferred from homology"/>
<keyword evidence="4 8" id="KW-0812">Transmembrane</keyword>
<organism evidence="9 10">
    <name type="scientific">Striga asiatica</name>
    <name type="common">Asiatic witchweed</name>
    <name type="synonym">Buchnera asiatica</name>
    <dbReference type="NCBI Taxonomy" id="4170"/>
    <lineage>
        <taxon>Eukaryota</taxon>
        <taxon>Viridiplantae</taxon>
        <taxon>Streptophyta</taxon>
        <taxon>Embryophyta</taxon>
        <taxon>Tracheophyta</taxon>
        <taxon>Spermatophyta</taxon>
        <taxon>Magnoliopsida</taxon>
        <taxon>eudicotyledons</taxon>
        <taxon>Gunneridae</taxon>
        <taxon>Pentapetalae</taxon>
        <taxon>asterids</taxon>
        <taxon>lamiids</taxon>
        <taxon>Lamiales</taxon>
        <taxon>Orobanchaceae</taxon>
        <taxon>Buchnereae</taxon>
        <taxon>Striga</taxon>
    </lineage>
</organism>
<accession>A0A5A7NXE7</accession>
<comment type="function">
    <text evidence="1">May be involved in the degradation process of specific misfolded endoplasmic reticulum (ER) luminal proteins.</text>
</comment>
<keyword evidence="10" id="KW-1185">Reference proteome</keyword>
<evidence type="ECO:0000256" key="2">
    <source>
        <dbReference type="ARBA" id="ARBA00004477"/>
    </source>
</evidence>
<protein>
    <recommendedName>
        <fullName evidence="8">Derlin</fullName>
    </recommendedName>
</protein>
<dbReference type="OrthoDB" id="1716531at2759"/>